<dbReference type="InterPro" id="IPR035985">
    <property type="entry name" value="Ubiquitin-activating_enz"/>
</dbReference>
<feature type="compositionally biased region" description="Basic residues" evidence="7">
    <location>
        <begin position="1"/>
        <end position="10"/>
    </location>
</feature>
<keyword evidence="4" id="KW-0833">Ubl conjugation pathway</keyword>
<feature type="compositionally biased region" description="Low complexity" evidence="7">
    <location>
        <begin position="14"/>
        <end position="39"/>
    </location>
</feature>
<evidence type="ECO:0000256" key="2">
    <source>
        <dbReference type="ARBA" id="ARBA00004718"/>
    </source>
</evidence>
<sequence>MPTTRSKSRRSPADDGASEAGNGGASSSAAGTSGATARTPAKRKAPPAKAAGRSKRAATAGEQQQEQRQQQQQHAADEDRGSGGDGVGAQLTVEEAKLYDRQIRLWGMAAQQRMRNARILVAGCTGLANEIVKNIVLAGVGAVTVQDDRAVEARDLGAQFFLREEDIGKNRAECAVPRAQQLNPRVQMRAETRALTELGDDFVGGFDLVCVTGADPATLTRVDEAARARGIPFWGASVLGTFGFVFSDLQEFRHAVPQRAGEDGKQTAGEAVQSFSSFAAMRAAKFGHAKVDRKFRRRVHPQFFGHLVLWAFWTKHGRYPDAARGEDAAEVAAVKASTMAAAECDAGFLDDDLELLKALSRSEAAVNSFVVYDAWEAVAQVVRAG</sequence>
<comment type="caution">
    <text evidence="9">The sequence shown here is derived from an EMBL/GenBank/DDBJ whole genome shotgun (WGS) entry which is preliminary data.</text>
</comment>
<feature type="region of interest" description="Disordered" evidence="7">
    <location>
        <begin position="1"/>
        <end position="88"/>
    </location>
</feature>
<reference evidence="9 10" key="1">
    <citation type="submission" date="2023-09" db="EMBL/GenBank/DDBJ databases">
        <title>Pangenome analysis of Batrachochytrium dendrobatidis and related Chytrids.</title>
        <authorList>
            <person name="Yacoub M.N."/>
            <person name="Stajich J.E."/>
            <person name="James T.Y."/>
        </authorList>
    </citation>
    <scope>NUCLEOTIDE SEQUENCE [LARGE SCALE GENOMIC DNA]</scope>
    <source>
        <strain evidence="9 10">JEL0888</strain>
    </source>
</reference>
<organism evidence="9 10">
    <name type="scientific">Polyrhizophydium stewartii</name>
    <dbReference type="NCBI Taxonomy" id="2732419"/>
    <lineage>
        <taxon>Eukaryota</taxon>
        <taxon>Fungi</taxon>
        <taxon>Fungi incertae sedis</taxon>
        <taxon>Chytridiomycota</taxon>
        <taxon>Chytridiomycota incertae sedis</taxon>
        <taxon>Chytridiomycetes</taxon>
        <taxon>Rhizophydiales</taxon>
        <taxon>Rhizophydiales incertae sedis</taxon>
        <taxon>Polyrhizophydium</taxon>
    </lineage>
</organism>
<dbReference type="PANTHER" id="PTHR10953">
    <property type="entry name" value="UBIQUITIN-ACTIVATING ENZYME E1"/>
    <property type="match status" value="1"/>
</dbReference>
<evidence type="ECO:0000256" key="6">
    <source>
        <dbReference type="ARBA" id="ARBA00044354"/>
    </source>
</evidence>
<accession>A0ABR4N7P3</accession>
<evidence type="ECO:0000256" key="7">
    <source>
        <dbReference type="SAM" id="MobiDB-lite"/>
    </source>
</evidence>
<dbReference type="Pfam" id="PF00899">
    <property type="entry name" value="ThiF"/>
    <property type="match status" value="1"/>
</dbReference>
<dbReference type="EMBL" id="JADGIZ020000023">
    <property type="protein sequence ID" value="KAL2915523.1"/>
    <property type="molecule type" value="Genomic_DNA"/>
</dbReference>
<dbReference type="PANTHER" id="PTHR10953:SF162">
    <property type="entry name" value="SUMO-ACTIVATING ENZYME SUBUNIT 1"/>
    <property type="match status" value="1"/>
</dbReference>
<dbReference type="Gene3D" id="3.40.50.720">
    <property type="entry name" value="NAD(P)-binding Rossmann-like Domain"/>
    <property type="match status" value="1"/>
</dbReference>
<dbReference type="InterPro" id="IPR000011">
    <property type="entry name" value="UBQ/SUMO-activ_enz_E1-like"/>
</dbReference>
<dbReference type="SUPFAM" id="SSF69572">
    <property type="entry name" value="Activating enzymes of the ubiquitin-like proteins"/>
    <property type="match status" value="1"/>
</dbReference>
<dbReference type="InterPro" id="IPR045886">
    <property type="entry name" value="ThiF/MoeB/HesA"/>
</dbReference>
<gene>
    <name evidence="9" type="primary">AOS1</name>
    <name evidence="9" type="ORF">HK105_204925</name>
</gene>
<evidence type="ECO:0000256" key="3">
    <source>
        <dbReference type="ARBA" id="ARBA00005673"/>
    </source>
</evidence>
<keyword evidence="9" id="KW-0436">Ligase</keyword>
<feature type="compositionally biased region" description="Low complexity" evidence="7">
    <location>
        <begin position="57"/>
        <end position="73"/>
    </location>
</feature>
<dbReference type="PRINTS" id="PR01849">
    <property type="entry name" value="UBIQUITINACT"/>
</dbReference>
<evidence type="ECO:0000256" key="5">
    <source>
        <dbReference type="ARBA" id="ARBA00023242"/>
    </source>
</evidence>
<evidence type="ECO:0000313" key="10">
    <source>
        <dbReference type="Proteomes" id="UP001527925"/>
    </source>
</evidence>
<proteinExistence type="inferred from homology"/>
<name>A0ABR4N7P3_9FUNG</name>
<evidence type="ECO:0000256" key="4">
    <source>
        <dbReference type="ARBA" id="ARBA00022786"/>
    </source>
</evidence>
<protein>
    <recommendedName>
        <fullName evidence="6">Ubiquitin-like 1-activating enzyme E1A</fullName>
    </recommendedName>
</protein>
<dbReference type="Proteomes" id="UP001527925">
    <property type="component" value="Unassembled WGS sequence"/>
</dbReference>
<comment type="similarity">
    <text evidence="3">Belongs to the ubiquitin-activating E1 family.</text>
</comment>
<feature type="domain" description="THIF-type NAD/FAD binding fold" evidence="8">
    <location>
        <begin position="99"/>
        <end position="246"/>
    </location>
</feature>
<keyword evidence="5" id="KW-0539">Nucleus</keyword>
<comment type="subcellular location">
    <subcellularLocation>
        <location evidence="1">Nucleus</location>
    </subcellularLocation>
</comment>
<dbReference type="InterPro" id="IPR000594">
    <property type="entry name" value="ThiF_NAD_FAD-bd"/>
</dbReference>
<keyword evidence="10" id="KW-1185">Reference proteome</keyword>
<evidence type="ECO:0000259" key="8">
    <source>
        <dbReference type="Pfam" id="PF00899"/>
    </source>
</evidence>
<comment type="pathway">
    <text evidence="2">Protein modification; protein sumoylation.</text>
</comment>
<dbReference type="GO" id="GO:0004839">
    <property type="term" value="F:ubiquitin activating enzyme activity"/>
    <property type="evidence" value="ECO:0007669"/>
    <property type="project" value="UniProtKB-EC"/>
</dbReference>
<feature type="compositionally biased region" description="Basic residues" evidence="7">
    <location>
        <begin position="40"/>
        <end position="56"/>
    </location>
</feature>
<evidence type="ECO:0000313" key="9">
    <source>
        <dbReference type="EMBL" id="KAL2915523.1"/>
    </source>
</evidence>
<evidence type="ECO:0000256" key="1">
    <source>
        <dbReference type="ARBA" id="ARBA00004123"/>
    </source>
</evidence>